<evidence type="ECO:0000256" key="3">
    <source>
        <dbReference type="ARBA" id="ARBA00022989"/>
    </source>
</evidence>
<dbReference type="Gene3D" id="1.10.3080.10">
    <property type="entry name" value="Clc chloride channel"/>
    <property type="match status" value="1"/>
</dbReference>
<dbReference type="RefSeq" id="WP_116776068.1">
    <property type="nucleotide sequence ID" value="NZ_QDKG01000004.1"/>
</dbReference>
<dbReference type="InterPro" id="IPR014743">
    <property type="entry name" value="Cl-channel_core"/>
</dbReference>
<feature type="transmembrane region" description="Helical" evidence="5">
    <location>
        <begin position="360"/>
        <end position="383"/>
    </location>
</feature>
<dbReference type="CDD" id="cd03682">
    <property type="entry name" value="ClC_sycA_like"/>
    <property type="match status" value="1"/>
</dbReference>
<dbReference type="GO" id="GO:0016020">
    <property type="term" value="C:membrane"/>
    <property type="evidence" value="ECO:0007669"/>
    <property type="project" value="UniProtKB-SubCell"/>
</dbReference>
<keyword evidence="7" id="KW-1185">Reference proteome</keyword>
<gene>
    <name evidence="6" type="ORF">DC487_11135</name>
</gene>
<dbReference type="PANTHER" id="PTHR43427:SF12">
    <property type="entry name" value="CHLORIDE TRANSPORTER"/>
    <property type="match status" value="1"/>
</dbReference>
<evidence type="ECO:0000256" key="1">
    <source>
        <dbReference type="ARBA" id="ARBA00004141"/>
    </source>
</evidence>
<keyword evidence="4 5" id="KW-0472">Membrane</keyword>
<feature type="transmembrane region" description="Helical" evidence="5">
    <location>
        <begin position="301"/>
        <end position="325"/>
    </location>
</feature>
<dbReference type="InterPro" id="IPR001807">
    <property type="entry name" value="ClC"/>
</dbReference>
<feature type="transmembrane region" description="Helical" evidence="5">
    <location>
        <begin position="337"/>
        <end position="354"/>
    </location>
</feature>
<protein>
    <submittedName>
        <fullName evidence="6">Chloride channel protein</fullName>
    </submittedName>
</protein>
<accession>A0A2T8HH06</accession>
<feature type="transmembrane region" description="Helical" evidence="5">
    <location>
        <begin position="160"/>
        <end position="185"/>
    </location>
</feature>
<dbReference type="Pfam" id="PF00654">
    <property type="entry name" value="Voltage_CLC"/>
    <property type="match status" value="1"/>
</dbReference>
<name>A0A2T8HH06_9SPHI</name>
<proteinExistence type="predicted"/>
<feature type="transmembrane region" description="Helical" evidence="5">
    <location>
        <begin position="30"/>
        <end position="52"/>
    </location>
</feature>
<evidence type="ECO:0000256" key="2">
    <source>
        <dbReference type="ARBA" id="ARBA00022692"/>
    </source>
</evidence>
<comment type="subcellular location">
    <subcellularLocation>
        <location evidence="1">Membrane</location>
        <topology evidence="1">Multi-pass membrane protein</topology>
    </subcellularLocation>
</comment>
<organism evidence="6 7">
    <name type="scientific">Sphingobacterium corticibacter</name>
    <dbReference type="NCBI Taxonomy" id="2171749"/>
    <lineage>
        <taxon>Bacteria</taxon>
        <taxon>Pseudomonadati</taxon>
        <taxon>Bacteroidota</taxon>
        <taxon>Sphingobacteriia</taxon>
        <taxon>Sphingobacteriales</taxon>
        <taxon>Sphingobacteriaceae</taxon>
        <taxon>Sphingobacterium</taxon>
    </lineage>
</organism>
<evidence type="ECO:0000256" key="5">
    <source>
        <dbReference type="SAM" id="Phobius"/>
    </source>
</evidence>
<reference evidence="6 7" key="1">
    <citation type="submission" date="2018-04" db="EMBL/GenBank/DDBJ databases">
        <title>Sphingobacterium cortibacter sp. nov.</title>
        <authorList>
            <person name="Li Y."/>
        </authorList>
    </citation>
    <scope>NUCLEOTIDE SEQUENCE [LARGE SCALE GENOMIC DNA]</scope>
    <source>
        <strain evidence="6 7">2c-3</strain>
    </source>
</reference>
<comment type="caution">
    <text evidence="6">The sequence shown here is derived from an EMBL/GenBank/DDBJ whole genome shotgun (WGS) entry which is preliminary data.</text>
</comment>
<dbReference type="PRINTS" id="PR00762">
    <property type="entry name" value="CLCHANNEL"/>
</dbReference>
<dbReference type="PANTHER" id="PTHR43427">
    <property type="entry name" value="CHLORIDE CHANNEL PROTEIN CLC-E"/>
    <property type="match status" value="1"/>
</dbReference>
<keyword evidence="2 5" id="KW-0812">Transmembrane</keyword>
<dbReference type="Proteomes" id="UP000245627">
    <property type="component" value="Unassembled WGS sequence"/>
</dbReference>
<dbReference type="InterPro" id="IPR050368">
    <property type="entry name" value="ClC-type_chloride_channel"/>
</dbReference>
<evidence type="ECO:0000313" key="6">
    <source>
        <dbReference type="EMBL" id="PVH24683.1"/>
    </source>
</evidence>
<feature type="transmembrane region" description="Helical" evidence="5">
    <location>
        <begin position="235"/>
        <end position="253"/>
    </location>
</feature>
<keyword evidence="3 5" id="KW-1133">Transmembrane helix</keyword>
<dbReference type="AlphaFoldDB" id="A0A2T8HH06"/>
<dbReference type="GO" id="GO:0015108">
    <property type="term" value="F:chloride transmembrane transporter activity"/>
    <property type="evidence" value="ECO:0007669"/>
    <property type="project" value="InterPro"/>
</dbReference>
<dbReference type="OrthoDB" id="9767361at2"/>
<sequence>MSFLKSFNILKQTIAFAKSFNNKYPSYFFLLKWLLLTLIIAVFIGTASALFLKSLFWATNFRENHVWLIGLLPIAGLLVGIVYYKLGQNVEAGNNLIIDTINEPKDIMPLKMGILVYLGTIVTHLFGGSAGREGTALQMAGSIADQFTKPFKLSPSDRSILIVAAVAGGFGSVFGTPLAGSLFAIEFYAIGKLKYNALLPAFLTAIFADLVAKYWNVPHAHYTIDFVPEISFINIGWAIVAGILFGICAATFSKSMYWITKLFKTKISYAPLRPLIGGIIVCLVVLLLGTTKYIGLGIDSIVSAFYVPSSLYDFAIKLILTVITLSAGFKGGEVTPLFFIGATLGSAISLFVPIPTGLLAGMGFVAVFAGATNTPLACILMAIELFGSEGALYVALACITAYFASGHSSIYNSQRIGEAKHPAFLGQRNKRMGELLKNIRK</sequence>
<dbReference type="SUPFAM" id="SSF81340">
    <property type="entry name" value="Clc chloride channel"/>
    <property type="match status" value="1"/>
</dbReference>
<feature type="transmembrane region" description="Helical" evidence="5">
    <location>
        <begin position="274"/>
        <end position="295"/>
    </location>
</feature>
<evidence type="ECO:0000256" key="4">
    <source>
        <dbReference type="ARBA" id="ARBA00023136"/>
    </source>
</evidence>
<feature type="transmembrane region" description="Helical" evidence="5">
    <location>
        <begin position="64"/>
        <end position="84"/>
    </location>
</feature>
<evidence type="ECO:0000313" key="7">
    <source>
        <dbReference type="Proteomes" id="UP000245627"/>
    </source>
</evidence>
<dbReference type="EMBL" id="QDKG01000004">
    <property type="protein sequence ID" value="PVH24683.1"/>
    <property type="molecule type" value="Genomic_DNA"/>
</dbReference>
<feature type="transmembrane region" description="Helical" evidence="5">
    <location>
        <begin position="390"/>
        <end position="411"/>
    </location>
</feature>
<feature type="transmembrane region" description="Helical" evidence="5">
    <location>
        <begin position="197"/>
        <end position="215"/>
    </location>
</feature>